<feature type="region of interest" description="Disordered" evidence="1">
    <location>
        <begin position="1"/>
        <end position="100"/>
    </location>
</feature>
<keyword evidence="3" id="KW-1185">Reference proteome</keyword>
<feature type="compositionally biased region" description="Basic and acidic residues" evidence="1">
    <location>
        <begin position="57"/>
        <end position="67"/>
    </location>
</feature>
<dbReference type="AlphaFoldDB" id="X6NBR1"/>
<protein>
    <submittedName>
        <fullName evidence="2">Uncharacterized protein</fullName>
    </submittedName>
</protein>
<organism evidence="2 3">
    <name type="scientific">Reticulomyxa filosa</name>
    <dbReference type="NCBI Taxonomy" id="46433"/>
    <lineage>
        <taxon>Eukaryota</taxon>
        <taxon>Sar</taxon>
        <taxon>Rhizaria</taxon>
        <taxon>Retaria</taxon>
        <taxon>Foraminifera</taxon>
        <taxon>Monothalamids</taxon>
        <taxon>Reticulomyxidae</taxon>
        <taxon>Reticulomyxa</taxon>
    </lineage>
</organism>
<feature type="compositionally biased region" description="Acidic residues" evidence="1">
    <location>
        <begin position="87"/>
        <end position="96"/>
    </location>
</feature>
<evidence type="ECO:0000313" key="2">
    <source>
        <dbReference type="EMBL" id="ETO23421.1"/>
    </source>
</evidence>
<dbReference type="Proteomes" id="UP000023152">
    <property type="component" value="Unassembled WGS sequence"/>
</dbReference>
<evidence type="ECO:0000313" key="3">
    <source>
        <dbReference type="Proteomes" id="UP000023152"/>
    </source>
</evidence>
<gene>
    <name evidence="2" type="ORF">RFI_13761</name>
</gene>
<sequence length="184" mass="21433">MPCSSTPLLPDEFEKEPEDEKTKQTKQLGFLNGYDDIQPSDDETTDVKKSTSAIRGKQSERNLRIVNDKLTPQLEESENDNDHDHDHDDDDDDDDEHAPMLLHRVSLLPVAFADDKKLEVDRELQENGSHDNDDADRDVYTQRLKRYHLRKQFVDRIIPWRYRNGHLQVDIIKAVDLDAKDRNG</sequence>
<evidence type="ECO:0000256" key="1">
    <source>
        <dbReference type="SAM" id="MobiDB-lite"/>
    </source>
</evidence>
<name>X6NBR1_RETFI</name>
<accession>X6NBR1</accession>
<dbReference type="EMBL" id="ASPP01009952">
    <property type="protein sequence ID" value="ETO23421.1"/>
    <property type="molecule type" value="Genomic_DNA"/>
</dbReference>
<comment type="caution">
    <text evidence="2">The sequence shown here is derived from an EMBL/GenBank/DDBJ whole genome shotgun (WGS) entry which is preliminary data.</text>
</comment>
<proteinExistence type="predicted"/>
<reference evidence="2 3" key="1">
    <citation type="journal article" date="2013" name="Curr. Biol.">
        <title>The Genome of the Foraminiferan Reticulomyxa filosa.</title>
        <authorList>
            <person name="Glockner G."/>
            <person name="Hulsmann N."/>
            <person name="Schleicher M."/>
            <person name="Noegel A.A."/>
            <person name="Eichinger L."/>
            <person name="Gallinger C."/>
            <person name="Pawlowski J."/>
            <person name="Sierra R."/>
            <person name="Euteneuer U."/>
            <person name="Pillet L."/>
            <person name="Moustafa A."/>
            <person name="Platzer M."/>
            <person name="Groth M."/>
            <person name="Szafranski K."/>
            <person name="Schliwa M."/>
        </authorList>
    </citation>
    <scope>NUCLEOTIDE SEQUENCE [LARGE SCALE GENOMIC DNA]</scope>
</reference>